<proteinExistence type="predicted"/>
<organism evidence="1 2">
    <name type="scientific">Effrenium voratum</name>
    <dbReference type="NCBI Taxonomy" id="2562239"/>
    <lineage>
        <taxon>Eukaryota</taxon>
        <taxon>Sar</taxon>
        <taxon>Alveolata</taxon>
        <taxon>Dinophyceae</taxon>
        <taxon>Suessiales</taxon>
        <taxon>Symbiodiniaceae</taxon>
        <taxon>Effrenium</taxon>
    </lineage>
</organism>
<name>A0AA36NHP0_9DINO</name>
<gene>
    <name evidence="1" type="ORF">EVOR1521_LOCUS25469</name>
</gene>
<dbReference type="AlphaFoldDB" id="A0AA36NHP0"/>
<comment type="caution">
    <text evidence="1">The sequence shown here is derived from an EMBL/GenBank/DDBJ whole genome shotgun (WGS) entry which is preliminary data.</text>
</comment>
<reference evidence="1" key="1">
    <citation type="submission" date="2023-08" db="EMBL/GenBank/DDBJ databases">
        <authorList>
            <person name="Chen Y."/>
            <person name="Shah S."/>
            <person name="Dougan E. K."/>
            <person name="Thang M."/>
            <person name="Chan C."/>
        </authorList>
    </citation>
    <scope>NUCLEOTIDE SEQUENCE</scope>
</reference>
<dbReference type="EMBL" id="CAUJNA010003461">
    <property type="protein sequence ID" value="CAJ1402623.1"/>
    <property type="molecule type" value="Genomic_DNA"/>
</dbReference>
<keyword evidence="2" id="KW-1185">Reference proteome</keyword>
<sequence>MLHHCGGRDPPLAGPVPESGNTAAWVEMHLKVSRNLRALFAGHTSSLLESCAIGADREARAALLELNLEALEHLSTPPFGDGANRADVAQESCGRLMRRRRAPARWRCRCTVRSLGT</sequence>
<accession>A0AA36NHP0</accession>
<evidence type="ECO:0000313" key="1">
    <source>
        <dbReference type="EMBL" id="CAJ1402623.1"/>
    </source>
</evidence>
<dbReference type="Proteomes" id="UP001178507">
    <property type="component" value="Unassembled WGS sequence"/>
</dbReference>
<protein>
    <submittedName>
        <fullName evidence="1">Uncharacterized protein</fullName>
    </submittedName>
</protein>
<evidence type="ECO:0000313" key="2">
    <source>
        <dbReference type="Proteomes" id="UP001178507"/>
    </source>
</evidence>